<dbReference type="RefSeq" id="WP_016922049.1">
    <property type="nucleotide sequence ID" value="NZ_CP044331.1"/>
</dbReference>
<gene>
    <name evidence="1" type="ORF">F7D14_10175</name>
</gene>
<name>A0A6B8LZE0_9HYPH</name>
<dbReference type="EMBL" id="CP044331">
    <property type="protein sequence ID" value="QGM97797.1"/>
    <property type="molecule type" value="Genomic_DNA"/>
</dbReference>
<dbReference type="AlphaFoldDB" id="A0A6B8LZE0"/>
<sequence length="203" mass="22533">MDKNYYEPFGGGVFGSSKRSVVGGSTNFSMSMKFDRRLSDLFEQAAAQAPYALRKALDEVGNKTRTQVIKATAKQAGVKQARVRNVIATKQAMGAGAGQYVMTARDVTLSLKEFSPRQTKRGVTAAPWGRRQVFPHTFIGPNGHVFARRLEGNKRAGRVPIYKLYGPAIPSEMVKDEAEKAFYSNVEKLFPAAIEKWLLRQLK</sequence>
<accession>A0A6B8LZE0</accession>
<dbReference type="Proteomes" id="UP000422569">
    <property type="component" value="Chromosome"/>
</dbReference>
<evidence type="ECO:0000313" key="2">
    <source>
        <dbReference type="Proteomes" id="UP000422569"/>
    </source>
</evidence>
<dbReference type="KEGG" id="mpar:F7D14_10175"/>
<proteinExistence type="predicted"/>
<evidence type="ECO:0000313" key="1">
    <source>
        <dbReference type="EMBL" id="QGM97797.1"/>
    </source>
</evidence>
<keyword evidence="2" id="KW-1185">Reference proteome</keyword>
<organism evidence="1 2">
    <name type="scientific">Methylocystis parvus</name>
    <dbReference type="NCBI Taxonomy" id="134"/>
    <lineage>
        <taxon>Bacteria</taxon>
        <taxon>Pseudomonadati</taxon>
        <taxon>Pseudomonadota</taxon>
        <taxon>Alphaproteobacteria</taxon>
        <taxon>Hyphomicrobiales</taxon>
        <taxon>Methylocystaceae</taxon>
        <taxon>Methylocystis</taxon>
    </lineage>
</organism>
<reference evidence="1 2" key="1">
    <citation type="submission" date="2019-09" db="EMBL/GenBank/DDBJ databases">
        <title>Isolation and complete genome sequencing of Methylocystis species.</title>
        <authorList>
            <person name="Rumah B.L."/>
            <person name="Stead C.E."/>
            <person name="Stevens B.C."/>
            <person name="Minton N.P."/>
            <person name="Grosse-Honebrink A."/>
            <person name="Zhang Y."/>
        </authorList>
    </citation>
    <scope>NUCLEOTIDE SEQUENCE [LARGE SCALE GENOMIC DNA]</scope>
    <source>
        <strain evidence="1 2">BRCS2</strain>
    </source>
</reference>
<protein>
    <submittedName>
        <fullName evidence="1">Uncharacterized protein</fullName>
    </submittedName>
</protein>